<keyword evidence="9" id="KW-1185">Reference proteome</keyword>
<evidence type="ECO:0000259" key="7">
    <source>
        <dbReference type="PROSITE" id="PS50249"/>
    </source>
</evidence>
<dbReference type="Pfam" id="PF04002">
    <property type="entry name" value="RadC"/>
    <property type="match status" value="1"/>
</dbReference>
<protein>
    <submittedName>
        <fullName evidence="8">RadC-like JAB domain-containing protein</fullName>
    </submittedName>
</protein>
<dbReference type="InterPro" id="IPR025657">
    <property type="entry name" value="RadC_JAB"/>
</dbReference>
<proteinExistence type="inferred from homology"/>
<evidence type="ECO:0000256" key="1">
    <source>
        <dbReference type="ARBA" id="ARBA00010243"/>
    </source>
</evidence>
<dbReference type="AlphaFoldDB" id="A0A1M5YGB5"/>
<dbReference type="RefSeq" id="WP_072744823.1">
    <property type="nucleotide sequence ID" value="NZ_FQXR01000011.1"/>
</dbReference>
<feature type="domain" description="MPN" evidence="7">
    <location>
        <begin position="202"/>
        <end position="325"/>
    </location>
</feature>
<dbReference type="PANTHER" id="PTHR30471">
    <property type="entry name" value="DNA REPAIR PROTEIN RADC"/>
    <property type="match status" value="1"/>
</dbReference>
<dbReference type="STRING" id="1123281.SAMN02745180_02181"/>
<dbReference type="OrthoDB" id="9804482at2"/>
<keyword evidence="4" id="KW-0378">Hydrolase</keyword>
<dbReference type="Proteomes" id="UP000184389">
    <property type="component" value="Unassembled WGS sequence"/>
</dbReference>
<evidence type="ECO:0000256" key="6">
    <source>
        <dbReference type="ARBA" id="ARBA00023049"/>
    </source>
</evidence>
<keyword evidence="3" id="KW-0479">Metal-binding</keyword>
<evidence type="ECO:0000256" key="3">
    <source>
        <dbReference type="ARBA" id="ARBA00022723"/>
    </source>
</evidence>
<dbReference type="InterPro" id="IPR037518">
    <property type="entry name" value="MPN"/>
</dbReference>
<comment type="similarity">
    <text evidence="1">Belongs to the UPF0758 family.</text>
</comment>
<evidence type="ECO:0000256" key="4">
    <source>
        <dbReference type="ARBA" id="ARBA00022801"/>
    </source>
</evidence>
<dbReference type="PROSITE" id="PS50249">
    <property type="entry name" value="MPN"/>
    <property type="match status" value="1"/>
</dbReference>
<dbReference type="PANTHER" id="PTHR30471:SF3">
    <property type="entry name" value="UPF0758 PROTEIN YEES-RELATED"/>
    <property type="match status" value="1"/>
</dbReference>
<accession>A0A1M5YGB5</accession>
<evidence type="ECO:0000256" key="5">
    <source>
        <dbReference type="ARBA" id="ARBA00022833"/>
    </source>
</evidence>
<dbReference type="InterPro" id="IPR020891">
    <property type="entry name" value="UPF0758_CS"/>
</dbReference>
<name>A0A1M5YGB5_9FIRM</name>
<dbReference type="PROSITE" id="PS01302">
    <property type="entry name" value="UPF0758"/>
    <property type="match status" value="1"/>
</dbReference>
<keyword evidence="5" id="KW-0862">Zinc</keyword>
<dbReference type="CDD" id="cd08071">
    <property type="entry name" value="MPN_DUF2466"/>
    <property type="match status" value="1"/>
</dbReference>
<organism evidence="8 9">
    <name type="scientific">Sporanaerobacter acetigenes DSM 13106</name>
    <dbReference type="NCBI Taxonomy" id="1123281"/>
    <lineage>
        <taxon>Bacteria</taxon>
        <taxon>Bacillati</taxon>
        <taxon>Bacillota</taxon>
        <taxon>Tissierellia</taxon>
        <taxon>Tissierellales</taxon>
        <taxon>Sporanaerobacteraceae</taxon>
        <taxon>Sporanaerobacter</taxon>
    </lineage>
</organism>
<reference evidence="8 9" key="1">
    <citation type="submission" date="2016-11" db="EMBL/GenBank/DDBJ databases">
        <authorList>
            <person name="Jaros S."/>
            <person name="Januszkiewicz K."/>
            <person name="Wedrychowicz H."/>
        </authorList>
    </citation>
    <scope>NUCLEOTIDE SEQUENCE [LARGE SCALE GENOMIC DNA]</scope>
    <source>
        <strain evidence="8 9">DSM 13106</strain>
    </source>
</reference>
<dbReference type="GO" id="GO:0046872">
    <property type="term" value="F:metal ion binding"/>
    <property type="evidence" value="ECO:0007669"/>
    <property type="project" value="UniProtKB-KW"/>
</dbReference>
<dbReference type="Gene3D" id="3.40.140.10">
    <property type="entry name" value="Cytidine Deaminase, domain 2"/>
    <property type="match status" value="1"/>
</dbReference>
<evidence type="ECO:0000313" key="9">
    <source>
        <dbReference type="Proteomes" id="UP000184389"/>
    </source>
</evidence>
<dbReference type="SUPFAM" id="SSF102712">
    <property type="entry name" value="JAB1/MPN domain"/>
    <property type="match status" value="1"/>
</dbReference>
<evidence type="ECO:0000313" key="8">
    <source>
        <dbReference type="EMBL" id="SHI11026.1"/>
    </source>
</evidence>
<evidence type="ECO:0000256" key="2">
    <source>
        <dbReference type="ARBA" id="ARBA00022670"/>
    </source>
</evidence>
<dbReference type="GO" id="GO:0006508">
    <property type="term" value="P:proteolysis"/>
    <property type="evidence" value="ECO:0007669"/>
    <property type="project" value="UniProtKB-KW"/>
</dbReference>
<dbReference type="GO" id="GO:0008237">
    <property type="term" value="F:metallopeptidase activity"/>
    <property type="evidence" value="ECO:0007669"/>
    <property type="project" value="UniProtKB-KW"/>
</dbReference>
<sequence length="549" mass="62976">MNSLYEQFNCRTKEELYEKVKNEDLQVKPLLDFIEFAKADIRNKNKAIKSPDIFVDYVKSTTMPTKDTGTIIFVDTKNQPVFLKRTRLSRKNDIKETLKEGLIAGGTRAFIAFSEDTPNNRISQLQSTFENIGIKIIDSLGYNKDKDVFISTSIGCSFYASNSYEIINDGNDEYLKDDFSFKEEYTDFSSYFAKNEIIGLNIIDEIDSIKEKLKIGFQHYHQEVFGIIAYDNDEKVILAEELFKGGTDSSIVDLKVIAKNLLRLDDLKGVAIFHNHPSGNPTPSMEDISMTDKVAQMCEALGVEFLDHYIVGKERILSFSKEVNKFQSKNFRYQDMVKSMKNVSEKGIDYDNNRGIMDIKRGDVVKTSLSDATIVLEVKGEDALLFDGRQYIEAHGIQRDVEKVFWNQGHYYDTIPNEIFTENRKGYEDIKDTINDIINSNYQDFVKTLISIEKGIVDESIVDEVYNRFMDNDGINLINDYFDDVLYDLEHENTVGELIDTNIVVEKPIIKEKIGKLERASLLNELKANVKLSNEHKNEKGFKKDGVEL</sequence>
<dbReference type="EMBL" id="FQXR01000011">
    <property type="protein sequence ID" value="SHI11026.1"/>
    <property type="molecule type" value="Genomic_DNA"/>
</dbReference>
<keyword evidence="6" id="KW-0482">Metalloprotease</keyword>
<gene>
    <name evidence="8" type="ORF">SAMN02745180_02181</name>
</gene>
<dbReference type="InterPro" id="IPR001405">
    <property type="entry name" value="UPF0758"/>
</dbReference>
<keyword evidence="2" id="KW-0645">Protease</keyword>